<dbReference type="EC" id="2.5.1.7" evidence="12"/>
<dbReference type="EMBL" id="LGCL01000032">
    <property type="protein sequence ID" value="KPL74350.1"/>
    <property type="molecule type" value="Genomic_DNA"/>
</dbReference>
<feature type="binding site" evidence="12">
    <location>
        <position position="334"/>
    </location>
    <ligand>
        <name>UDP-N-acetyl-alpha-D-glucosamine</name>
        <dbReference type="ChEBI" id="CHEBI:57705"/>
    </ligand>
</feature>
<dbReference type="GO" id="GO:0009252">
    <property type="term" value="P:peptidoglycan biosynthetic process"/>
    <property type="evidence" value="ECO:0007669"/>
    <property type="project" value="UniProtKB-UniRule"/>
</dbReference>
<proteinExistence type="inferred from homology"/>
<dbReference type="InterPro" id="IPR001986">
    <property type="entry name" value="Enolpyruvate_Tfrase_dom"/>
</dbReference>
<dbReference type="Proteomes" id="UP000050417">
    <property type="component" value="Unassembled WGS sequence"/>
</dbReference>
<protein>
    <recommendedName>
        <fullName evidence="12">UDP-N-acetylglucosamine 1-carboxyvinyltransferase</fullName>
        <ecNumber evidence="12">2.5.1.7</ecNumber>
    </recommendedName>
    <alternativeName>
        <fullName evidence="12">Enoylpyruvate transferase</fullName>
    </alternativeName>
    <alternativeName>
        <fullName evidence="12">UDP-N-acetylglucosamine enolpyruvyl transferase</fullName>
        <shortName evidence="12">EPT</shortName>
    </alternativeName>
</protein>
<evidence type="ECO:0000256" key="1">
    <source>
        <dbReference type="ARBA" id="ARBA00004496"/>
    </source>
</evidence>
<evidence type="ECO:0000256" key="5">
    <source>
        <dbReference type="ARBA" id="ARBA00022679"/>
    </source>
</evidence>
<keyword evidence="6 12" id="KW-0133">Cell shape</keyword>
<evidence type="ECO:0000256" key="2">
    <source>
        <dbReference type="ARBA" id="ARBA00004752"/>
    </source>
</evidence>
<evidence type="ECO:0000313" key="15">
    <source>
        <dbReference type="Proteomes" id="UP000050417"/>
    </source>
</evidence>
<evidence type="ECO:0000256" key="3">
    <source>
        <dbReference type="ARBA" id="ARBA00022490"/>
    </source>
</evidence>
<evidence type="ECO:0000256" key="8">
    <source>
        <dbReference type="ARBA" id="ARBA00023306"/>
    </source>
</evidence>
<keyword evidence="7 12" id="KW-0573">Peptidoglycan synthesis</keyword>
<keyword evidence="8 12" id="KW-0131">Cell cycle</keyword>
<dbReference type="GO" id="GO:0051301">
    <property type="term" value="P:cell division"/>
    <property type="evidence" value="ECO:0007669"/>
    <property type="project" value="UniProtKB-KW"/>
</dbReference>
<dbReference type="UniPathway" id="UPA00219"/>
<keyword evidence="9 12" id="KW-0961">Cell wall biogenesis/degradation</keyword>
<keyword evidence="4 12" id="KW-0132">Cell division</keyword>
<gene>
    <name evidence="12" type="primary">murA</name>
    <name evidence="14" type="ORF">ADN00_13700</name>
</gene>
<dbReference type="GO" id="GO:0008760">
    <property type="term" value="F:UDP-N-acetylglucosamine 1-carboxyvinyltransferase activity"/>
    <property type="evidence" value="ECO:0007669"/>
    <property type="project" value="UniProtKB-UniRule"/>
</dbReference>
<feature type="binding site" evidence="12">
    <location>
        <position position="312"/>
    </location>
    <ligand>
        <name>UDP-N-acetyl-alpha-D-glucosamine</name>
        <dbReference type="ChEBI" id="CHEBI:57705"/>
    </ligand>
</feature>
<dbReference type="Pfam" id="PF00275">
    <property type="entry name" value="EPSP_synthase"/>
    <property type="match status" value="1"/>
</dbReference>
<organism evidence="14 15">
    <name type="scientific">Ornatilinea apprima</name>
    <dbReference type="NCBI Taxonomy" id="1134406"/>
    <lineage>
        <taxon>Bacteria</taxon>
        <taxon>Bacillati</taxon>
        <taxon>Chloroflexota</taxon>
        <taxon>Anaerolineae</taxon>
        <taxon>Anaerolineales</taxon>
        <taxon>Anaerolineaceae</taxon>
        <taxon>Ornatilinea</taxon>
    </lineage>
</organism>
<dbReference type="RefSeq" id="WP_075063590.1">
    <property type="nucleotide sequence ID" value="NZ_LGCL01000032.1"/>
</dbReference>
<comment type="subcellular location">
    <subcellularLocation>
        <location evidence="1 12">Cytoplasm</location>
    </subcellularLocation>
</comment>
<dbReference type="SUPFAM" id="SSF55205">
    <property type="entry name" value="EPT/RTPC-like"/>
    <property type="match status" value="1"/>
</dbReference>
<comment type="caution">
    <text evidence="14">The sequence shown here is derived from an EMBL/GenBank/DDBJ whole genome shotgun (WGS) entry which is preliminary data.</text>
</comment>
<dbReference type="NCBIfam" id="NF006873">
    <property type="entry name" value="PRK09369.1"/>
    <property type="match status" value="1"/>
</dbReference>
<keyword evidence="15" id="KW-1185">Reference proteome</keyword>
<comment type="similarity">
    <text evidence="10 12">Belongs to the EPSP synthase family. MurA subfamily.</text>
</comment>
<dbReference type="AlphaFoldDB" id="A0A0P6XHG3"/>
<reference evidence="14 15" key="1">
    <citation type="submission" date="2015-07" db="EMBL/GenBank/DDBJ databases">
        <title>Genome sequence of Ornatilinea apprima DSM 23815.</title>
        <authorList>
            <person name="Hemp J."/>
            <person name="Ward L.M."/>
            <person name="Pace L.A."/>
            <person name="Fischer W.W."/>
        </authorList>
    </citation>
    <scope>NUCLEOTIDE SEQUENCE [LARGE SCALE GENOMIC DNA]</scope>
    <source>
        <strain evidence="14 15">P3M-1</strain>
    </source>
</reference>
<feature type="active site" description="Proton donor" evidence="12">
    <location>
        <position position="117"/>
    </location>
</feature>
<dbReference type="OrthoDB" id="9803760at2"/>
<sequence>MEKFIIEGSQPLSGEVTPAGNKNAALPLLSACMLTDEPIILKNVPDILDVNAMRSLLESLGVSIQNLDQHTWQIQAKEIRPADLDPDMCRRIRASILLAGPMTARMGELQLPPPGGDVIGRRRVDTHILALEKLGAQVHYDRSFIFKANGLKGADILLDEASVTATENAITAAVTAKGTTTLRNCASEPHIQELCHFLNGLGAKIENIGSNTLHITGVDRLHGGEFTIGPDYLEVVSFVGAAVVTRGQIRIRNAGVRYLDMIRLVMKRLGVHWIEEGEDILIPSDQKLEVEPDLGGAIPEISVMPWPAFPTDLMSIAIVIATQSKGSVLFHDWMYPSRMFFTDKLVGMGAHIVLCDPHRCIVQGPSRLYGEKMESPDIRAGMALLLAALSAEGKSIIRNVGQIDRGYEKVDQKLAALGAKIERLTQA</sequence>
<evidence type="ECO:0000313" key="14">
    <source>
        <dbReference type="EMBL" id="KPL74350.1"/>
    </source>
</evidence>
<evidence type="ECO:0000259" key="13">
    <source>
        <dbReference type="Pfam" id="PF00275"/>
    </source>
</evidence>
<evidence type="ECO:0000256" key="11">
    <source>
        <dbReference type="ARBA" id="ARBA00047527"/>
    </source>
</evidence>
<dbReference type="GO" id="GO:0005737">
    <property type="term" value="C:cytoplasm"/>
    <property type="evidence" value="ECO:0007669"/>
    <property type="project" value="UniProtKB-SubCell"/>
</dbReference>
<dbReference type="CDD" id="cd01555">
    <property type="entry name" value="UdpNAET"/>
    <property type="match status" value="1"/>
</dbReference>
<keyword evidence="5 12" id="KW-0808">Transferase</keyword>
<dbReference type="PANTHER" id="PTHR43783:SF1">
    <property type="entry name" value="UDP-N-ACETYLGLUCOSAMINE 1-CARBOXYVINYLTRANSFERASE"/>
    <property type="match status" value="1"/>
</dbReference>
<dbReference type="NCBIfam" id="TIGR01072">
    <property type="entry name" value="murA"/>
    <property type="match status" value="1"/>
</dbReference>
<accession>A0A0P6XHG3</accession>
<comment type="function">
    <text evidence="12">Cell wall formation. Adds enolpyruvyl to UDP-N-acetylglucosamine.</text>
</comment>
<comment type="caution">
    <text evidence="12">Lacks conserved residue(s) required for the propagation of feature annotation.</text>
</comment>
<evidence type="ECO:0000256" key="12">
    <source>
        <dbReference type="HAMAP-Rule" id="MF_00111"/>
    </source>
</evidence>
<dbReference type="PANTHER" id="PTHR43783">
    <property type="entry name" value="UDP-N-ACETYLGLUCOSAMINE 1-CARBOXYVINYLTRANSFERASE"/>
    <property type="match status" value="1"/>
</dbReference>
<dbReference type="InterPro" id="IPR036968">
    <property type="entry name" value="Enolpyruvate_Tfrase_sf"/>
</dbReference>
<dbReference type="HAMAP" id="MF_00111">
    <property type="entry name" value="MurA"/>
    <property type="match status" value="1"/>
</dbReference>
<evidence type="ECO:0000256" key="4">
    <source>
        <dbReference type="ARBA" id="ARBA00022618"/>
    </source>
</evidence>
<evidence type="ECO:0000256" key="10">
    <source>
        <dbReference type="ARBA" id="ARBA00038367"/>
    </source>
</evidence>
<evidence type="ECO:0000256" key="7">
    <source>
        <dbReference type="ARBA" id="ARBA00022984"/>
    </source>
</evidence>
<dbReference type="Gene3D" id="3.65.10.10">
    <property type="entry name" value="Enolpyruvate transferase domain"/>
    <property type="match status" value="2"/>
</dbReference>
<dbReference type="STRING" id="1134406.ADN00_13700"/>
<comment type="catalytic activity">
    <reaction evidence="11 12">
        <text>phosphoenolpyruvate + UDP-N-acetyl-alpha-D-glucosamine = UDP-N-acetyl-3-O-(1-carboxyvinyl)-alpha-D-glucosamine + phosphate</text>
        <dbReference type="Rhea" id="RHEA:18681"/>
        <dbReference type="ChEBI" id="CHEBI:43474"/>
        <dbReference type="ChEBI" id="CHEBI:57705"/>
        <dbReference type="ChEBI" id="CHEBI:58702"/>
        <dbReference type="ChEBI" id="CHEBI:68483"/>
        <dbReference type="EC" id="2.5.1.7"/>
    </reaction>
</comment>
<dbReference type="GO" id="GO:0008360">
    <property type="term" value="P:regulation of cell shape"/>
    <property type="evidence" value="ECO:0007669"/>
    <property type="project" value="UniProtKB-KW"/>
</dbReference>
<dbReference type="InterPro" id="IPR013792">
    <property type="entry name" value="RNA3'P_cycl/enolpyr_Trfase_a/b"/>
</dbReference>
<dbReference type="InterPro" id="IPR050068">
    <property type="entry name" value="MurA_subfamily"/>
</dbReference>
<name>A0A0P6XHG3_9CHLR</name>
<feature type="binding site" evidence="12">
    <location>
        <position position="93"/>
    </location>
    <ligand>
        <name>UDP-N-acetyl-alpha-D-glucosamine</name>
        <dbReference type="ChEBI" id="CHEBI:57705"/>
    </ligand>
</feature>
<dbReference type="InterPro" id="IPR005750">
    <property type="entry name" value="UDP_GlcNAc_COvinyl_MurA"/>
</dbReference>
<comment type="pathway">
    <text evidence="2 12">Cell wall biogenesis; peptidoglycan biosynthesis.</text>
</comment>
<dbReference type="GO" id="GO:0071555">
    <property type="term" value="P:cell wall organization"/>
    <property type="evidence" value="ECO:0007669"/>
    <property type="project" value="UniProtKB-KW"/>
</dbReference>
<keyword evidence="3 12" id="KW-0963">Cytoplasm</keyword>
<feature type="domain" description="Enolpyruvate transferase" evidence="13">
    <location>
        <begin position="7"/>
        <end position="414"/>
    </location>
</feature>
<evidence type="ECO:0000256" key="6">
    <source>
        <dbReference type="ARBA" id="ARBA00022960"/>
    </source>
</evidence>
<evidence type="ECO:0000256" key="9">
    <source>
        <dbReference type="ARBA" id="ARBA00023316"/>
    </source>
</evidence>
<feature type="binding site" evidence="12">
    <location>
        <begin position="22"/>
        <end position="23"/>
    </location>
    <ligand>
        <name>phosphoenolpyruvate</name>
        <dbReference type="ChEBI" id="CHEBI:58702"/>
    </ligand>
</feature>
<dbReference type="GO" id="GO:0019277">
    <property type="term" value="P:UDP-N-acetylgalactosamine biosynthetic process"/>
    <property type="evidence" value="ECO:0007669"/>
    <property type="project" value="InterPro"/>
</dbReference>
<dbReference type="PATRIC" id="fig|1134406.4.peg.1316"/>